<evidence type="ECO:0000259" key="3">
    <source>
        <dbReference type="PROSITE" id="PS50004"/>
    </source>
</evidence>
<dbReference type="GO" id="GO:0061891">
    <property type="term" value="F:calcium ion sensor activity"/>
    <property type="evidence" value="ECO:0000318"/>
    <property type="project" value="GO_Central"/>
</dbReference>
<feature type="domain" description="C2" evidence="3">
    <location>
        <begin position="190"/>
        <end position="313"/>
    </location>
</feature>
<dbReference type="CDD" id="cd08409">
    <property type="entry name" value="C2B_Synaptotagmin-15"/>
    <property type="match status" value="1"/>
</dbReference>
<dbReference type="PRINTS" id="PR00399">
    <property type="entry name" value="SYNAPTOTAGMN"/>
</dbReference>
<dbReference type="PANTHER" id="PTHR10024:SF234">
    <property type="entry name" value="SYNAPTOTAGMIN-15-RELATED"/>
    <property type="match status" value="1"/>
</dbReference>
<keyword evidence="1" id="KW-0677">Repeat</keyword>
<dbReference type="Gene3D" id="2.60.40.150">
    <property type="entry name" value="C2 domain"/>
    <property type="match status" value="2"/>
</dbReference>
<evidence type="ECO:0000313" key="4">
    <source>
        <dbReference type="EnsemblMetazoa" id="XP_030834927"/>
    </source>
</evidence>
<evidence type="ECO:0000313" key="5">
    <source>
        <dbReference type="Proteomes" id="UP000007110"/>
    </source>
</evidence>
<dbReference type="GO" id="GO:0017158">
    <property type="term" value="P:regulation of calcium ion-dependent exocytosis"/>
    <property type="evidence" value="ECO:0000318"/>
    <property type="project" value="GO_Central"/>
</dbReference>
<dbReference type="CDD" id="cd08390">
    <property type="entry name" value="C2A_Synaptotagmin-15-17"/>
    <property type="match status" value="1"/>
</dbReference>
<dbReference type="GO" id="GO:0005886">
    <property type="term" value="C:plasma membrane"/>
    <property type="evidence" value="ECO:0000318"/>
    <property type="project" value="GO_Central"/>
</dbReference>
<name>A0A7M7NDC7_STRPU</name>
<reference evidence="5" key="1">
    <citation type="submission" date="2015-02" db="EMBL/GenBank/DDBJ databases">
        <title>Genome sequencing for Strongylocentrotus purpuratus.</title>
        <authorList>
            <person name="Murali S."/>
            <person name="Liu Y."/>
            <person name="Vee V."/>
            <person name="English A."/>
            <person name="Wang M."/>
            <person name="Skinner E."/>
            <person name="Han Y."/>
            <person name="Muzny D.M."/>
            <person name="Worley K.C."/>
            <person name="Gibbs R.A."/>
        </authorList>
    </citation>
    <scope>NUCLEOTIDE SEQUENCE</scope>
</reference>
<dbReference type="EnsemblMetazoa" id="XM_030979067">
    <property type="protein sequence ID" value="XP_030834927"/>
    <property type="gene ID" value="LOC580697"/>
</dbReference>
<dbReference type="InterPro" id="IPR035892">
    <property type="entry name" value="C2_domain_sf"/>
</dbReference>
<organism evidence="4 5">
    <name type="scientific">Strongylocentrotus purpuratus</name>
    <name type="common">Purple sea urchin</name>
    <dbReference type="NCBI Taxonomy" id="7668"/>
    <lineage>
        <taxon>Eukaryota</taxon>
        <taxon>Metazoa</taxon>
        <taxon>Echinodermata</taxon>
        <taxon>Eleutherozoa</taxon>
        <taxon>Echinozoa</taxon>
        <taxon>Echinoidea</taxon>
        <taxon>Euechinoidea</taxon>
        <taxon>Echinacea</taxon>
        <taxon>Camarodonta</taxon>
        <taxon>Echinidea</taxon>
        <taxon>Strongylocentrotidae</taxon>
        <taxon>Strongylocentrotus</taxon>
    </lineage>
</organism>
<proteinExistence type="predicted"/>
<dbReference type="GO" id="GO:0016192">
    <property type="term" value="P:vesicle-mediated transport"/>
    <property type="evidence" value="ECO:0000318"/>
    <property type="project" value="GO_Central"/>
</dbReference>
<dbReference type="SMART" id="SM00239">
    <property type="entry name" value="C2"/>
    <property type="match status" value="2"/>
</dbReference>
<dbReference type="GeneID" id="580697"/>
<feature type="compositionally biased region" description="Polar residues" evidence="2">
    <location>
        <begin position="138"/>
        <end position="152"/>
    </location>
</feature>
<dbReference type="KEGG" id="spu:580697"/>
<keyword evidence="5" id="KW-1185">Reference proteome</keyword>
<dbReference type="Proteomes" id="UP000007110">
    <property type="component" value="Unassembled WGS sequence"/>
</dbReference>
<dbReference type="PANTHER" id="PTHR10024">
    <property type="entry name" value="SYNAPTOTAGMIN"/>
    <property type="match status" value="1"/>
</dbReference>
<evidence type="ECO:0000256" key="1">
    <source>
        <dbReference type="ARBA" id="ARBA00022737"/>
    </source>
</evidence>
<dbReference type="InterPro" id="IPR001565">
    <property type="entry name" value="Synaptotagmin"/>
</dbReference>
<dbReference type="InterPro" id="IPR000008">
    <property type="entry name" value="C2_dom"/>
</dbReference>
<evidence type="ECO:0000256" key="2">
    <source>
        <dbReference type="SAM" id="MobiDB-lite"/>
    </source>
</evidence>
<dbReference type="OMA" id="LAINSPC"/>
<dbReference type="AlphaFoldDB" id="A0A7M7NDC7"/>
<feature type="region of interest" description="Disordered" evidence="2">
    <location>
        <begin position="97"/>
        <end position="158"/>
    </location>
</feature>
<dbReference type="InterPro" id="IPR047897">
    <property type="entry name" value="Synaptotagmin-15/17_C2A"/>
</dbReference>
<feature type="compositionally biased region" description="Polar residues" evidence="2">
    <location>
        <begin position="97"/>
        <end position="112"/>
    </location>
</feature>
<reference evidence="4" key="2">
    <citation type="submission" date="2021-01" db="UniProtKB">
        <authorList>
            <consortium name="EnsemblMetazoa"/>
        </authorList>
    </citation>
    <scope>IDENTIFICATION</scope>
</reference>
<accession>A0A7M7NDC7</accession>
<dbReference type="RefSeq" id="XP_030834927.1">
    <property type="nucleotide sequence ID" value="XM_030979067.1"/>
</dbReference>
<dbReference type="Pfam" id="PF00168">
    <property type="entry name" value="C2"/>
    <property type="match status" value="2"/>
</dbReference>
<dbReference type="GO" id="GO:0000149">
    <property type="term" value="F:SNARE binding"/>
    <property type="evidence" value="ECO:0000318"/>
    <property type="project" value="GO_Central"/>
</dbReference>
<dbReference type="GO" id="GO:0005544">
    <property type="term" value="F:calcium-dependent phospholipid binding"/>
    <property type="evidence" value="ECO:0000318"/>
    <property type="project" value="GO_Central"/>
</dbReference>
<protein>
    <recommendedName>
        <fullName evidence="3">C2 domain-containing protein</fullName>
    </recommendedName>
</protein>
<dbReference type="InParanoid" id="A0A7M7NDC7"/>
<feature type="domain" description="C2" evidence="3">
    <location>
        <begin position="327"/>
        <end position="463"/>
    </location>
</feature>
<dbReference type="GO" id="GO:0070382">
    <property type="term" value="C:exocytic vesicle"/>
    <property type="evidence" value="ECO:0000318"/>
    <property type="project" value="GO_Central"/>
</dbReference>
<sequence length="466" mass="52602">MRYERLGGMQKQPAPAVQIDGKSLATPSVRYVCLKTVPFTLPPAPIPRERIGGFTFPPPNCMPDMLDQPDMRGSAERRPSVTMERRPSYAGCQVPIINQDQQKIMSSSSSAYDQEDGRRDSVGTLSLCSADSAEGGSPTHNTSSPRINNRRPSATEMMSPPVGAFVLGGLNPELYKLQDEEEESNYPDDHIGRIWFAVEYELESERLVVSLIKSKNLPSRTLGNANQCDPLVKVFLLPEERRHLQSKVKRKTCNPRFDESFVFQVTFKALQQRTLRLSVYDVDRSKKHRLIGHSTYPLKDMDYEAHQKVVMWLDLEKEVTEQSASSETGDIHFSLNYNNTNERLTVVMAEGKGFKMLDGFQHVDSYVKVSLMNIGKVVKAKKTEIIKKNPSPTFNESFHFKLPPDGLDMYSISVAVMQHAPGVKGDKQIGRVVVGPFMYARGKELEHWNDMVSHPKEPISQWHSLT</sequence>
<dbReference type="FunFam" id="2.60.40.150:FF:000237">
    <property type="entry name" value="Synaptotagmin 15"/>
    <property type="match status" value="1"/>
</dbReference>
<dbReference type="OrthoDB" id="10259057at2759"/>
<dbReference type="PROSITE" id="PS50004">
    <property type="entry name" value="C2"/>
    <property type="match status" value="2"/>
</dbReference>
<dbReference type="SUPFAM" id="SSF49562">
    <property type="entry name" value="C2 domain (Calcium/lipid-binding domain, CaLB)"/>
    <property type="match status" value="2"/>
</dbReference>